<dbReference type="InterPro" id="IPR035906">
    <property type="entry name" value="MetI-like_sf"/>
</dbReference>
<dbReference type="Gene3D" id="1.10.3720.10">
    <property type="entry name" value="MetI-like"/>
    <property type="match status" value="1"/>
</dbReference>
<evidence type="ECO:0000256" key="3">
    <source>
        <dbReference type="ARBA" id="ARBA00022475"/>
    </source>
</evidence>
<sequence>MLDHGKEIIGKSGRLLAWTVSLGGFLFLIGPILFIIPLSFSSSPSLKYPVEGFTFDWYRTVLQPHPWMSSLKNSLLIAIPVTLISSTLGTAAAYGLHLSKSRSVVLYTGIFLAPLVVPSVIIALALYFLMSKAGLIGTFLGVIIGHVVVCVPFVVLMVSVSIRNLDPVLVRAALNLGASPWNAFRTITLPLISPGLVAGALLAFIHSFDEVILAVFLAGPSQYTLPRQLFSALEYQLDPSVIAVSTLLVLVTGLLFGAVEWLRARQRR</sequence>
<comment type="similarity">
    <text evidence="8">Belongs to the binding-protein-dependent transport system permease family.</text>
</comment>
<dbReference type="CDD" id="cd06261">
    <property type="entry name" value="TM_PBP2"/>
    <property type="match status" value="1"/>
</dbReference>
<keyword evidence="10" id="KW-0614">Plasmid</keyword>
<comment type="subcellular location">
    <subcellularLocation>
        <location evidence="1">Cell inner membrane</location>
        <topology evidence="1">Multi-pass membrane protein</topology>
    </subcellularLocation>
    <subcellularLocation>
        <location evidence="8">Cell membrane</location>
        <topology evidence="8">Multi-pass membrane protein</topology>
    </subcellularLocation>
</comment>
<evidence type="ECO:0000256" key="2">
    <source>
        <dbReference type="ARBA" id="ARBA00022448"/>
    </source>
</evidence>
<reference evidence="10 11" key="1">
    <citation type="journal article" date="2023" name="Syst. Appl. Microbiol.">
        <title>Agrobacterium cucumeris sp. nov. isolated from crazy roots on cucumber (Cucumis sativus).</title>
        <authorList>
            <person name="Warabieda M."/>
            <person name="Kuzmanovic N."/>
            <person name="Trzcinski P."/>
            <person name="Pulawska J."/>
        </authorList>
    </citation>
    <scope>NUCLEOTIDE SEQUENCE [LARGE SCALE GENOMIC DNA]</scope>
    <source>
        <strain evidence="10 11">O132</strain>
    </source>
</reference>
<proteinExistence type="inferred from homology"/>
<keyword evidence="5 8" id="KW-0812">Transmembrane</keyword>
<feature type="transmembrane region" description="Helical" evidence="8">
    <location>
        <begin position="15"/>
        <end position="40"/>
    </location>
</feature>
<organism evidence="10 11">
    <name type="scientific">Agrobacterium cucumeris</name>
    <dbReference type="NCBI Taxonomy" id="2862866"/>
    <lineage>
        <taxon>Bacteria</taxon>
        <taxon>Pseudomonadati</taxon>
        <taxon>Pseudomonadota</taxon>
        <taxon>Alphaproteobacteria</taxon>
        <taxon>Hyphomicrobiales</taxon>
        <taxon>Rhizobiaceae</taxon>
        <taxon>Rhizobium/Agrobacterium group</taxon>
        <taxon>Agrobacterium</taxon>
    </lineage>
</organism>
<gene>
    <name evidence="10" type="ORF">KZ699_24855</name>
</gene>
<evidence type="ECO:0000256" key="8">
    <source>
        <dbReference type="RuleBase" id="RU363032"/>
    </source>
</evidence>
<evidence type="ECO:0000313" key="10">
    <source>
        <dbReference type="EMBL" id="WHO11645.1"/>
    </source>
</evidence>
<evidence type="ECO:0000256" key="4">
    <source>
        <dbReference type="ARBA" id="ARBA00022519"/>
    </source>
</evidence>
<evidence type="ECO:0000259" key="9">
    <source>
        <dbReference type="PROSITE" id="PS50928"/>
    </source>
</evidence>
<keyword evidence="4" id="KW-0997">Cell inner membrane</keyword>
<feature type="transmembrane region" description="Helical" evidence="8">
    <location>
        <begin position="183"/>
        <end position="205"/>
    </location>
</feature>
<geneLocation type="plasmid" evidence="10 11">
    <name>pO132a</name>
</geneLocation>
<accession>A0ABY8RVN6</accession>
<evidence type="ECO:0000256" key="1">
    <source>
        <dbReference type="ARBA" id="ARBA00004429"/>
    </source>
</evidence>
<dbReference type="PROSITE" id="PS50928">
    <property type="entry name" value="ABC_TM1"/>
    <property type="match status" value="1"/>
</dbReference>
<dbReference type="SUPFAM" id="SSF161098">
    <property type="entry name" value="MetI-like"/>
    <property type="match status" value="1"/>
</dbReference>
<feature type="transmembrane region" description="Helical" evidence="8">
    <location>
        <begin position="135"/>
        <end position="162"/>
    </location>
</feature>
<feature type="domain" description="ABC transmembrane type-1" evidence="9">
    <location>
        <begin position="71"/>
        <end position="260"/>
    </location>
</feature>
<keyword evidence="11" id="KW-1185">Reference proteome</keyword>
<keyword evidence="2 8" id="KW-0813">Transport</keyword>
<protein>
    <submittedName>
        <fullName evidence="10">ABC transporter permease</fullName>
    </submittedName>
</protein>
<evidence type="ECO:0000313" key="11">
    <source>
        <dbReference type="Proteomes" id="UP001225611"/>
    </source>
</evidence>
<evidence type="ECO:0000256" key="7">
    <source>
        <dbReference type="ARBA" id="ARBA00023136"/>
    </source>
</evidence>
<dbReference type="EMBL" id="CP080389">
    <property type="protein sequence ID" value="WHO11645.1"/>
    <property type="molecule type" value="Genomic_DNA"/>
</dbReference>
<dbReference type="InterPro" id="IPR000515">
    <property type="entry name" value="MetI-like"/>
</dbReference>
<dbReference type="PANTHER" id="PTHR43357:SF4">
    <property type="entry name" value="INNER MEMBRANE ABC TRANSPORTER PERMEASE PROTEIN YDCV"/>
    <property type="match status" value="1"/>
</dbReference>
<feature type="transmembrane region" description="Helical" evidence="8">
    <location>
        <begin position="75"/>
        <end position="97"/>
    </location>
</feature>
<keyword evidence="6 8" id="KW-1133">Transmembrane helix</keyword>
<keyword evidence="7 8" id="KW-0472">Membrane</keyword>
<feature type="transmembrane region" description="Helical" evidence="8">
    <location>
        <begin position="241"/>
        <end position="262"/>
    </location>
</feature>
<dbReference type="Proteomes" id="UP001225611">
    <property type="component" value="Plasmid pO132a"/>
</dbReference>
<name>A0ABY8RVN6_9HYPH</name>
<dbReference type="RefSeq" id="WP_269704238.1">
    <property type="nucleotide sequence ID" value="NZ_CP080389.1"/>
</dbReference>
<keyword evidence="3" id="KW-1003">Cell membrane</keyword>
<dbReference type="Pfam" id="PF00528">
    <property type="entry name" value="BPD_transp_1"/>
    <property type="match status" value="1"/>
</dbReference>
<feature type="transmembrane region" description="Helical" evidence="8">
    <location>
        <begin position="104"/>
        <end position="129"/>
    </location>
</feature>
<evidence type="ECO:0000256" key="6">
    <source>
        <dbReference type="ARBA" id="ARBA00022989"/>
    </source>
</evidence>
<evidence type="ECO:0000256" key="5">
    <source>
        <dbReference type="ARBA" id="ARBA00022692"/>
    </source>
</evidence>
<dbReference type="PANTHER" id="PTHR43357">
    <property type="entry name" value="INNER MEMBRANE ABC TRANSPORTER PERMEASE PROTEIN YDCV"/>
    <property type="match status" value="1"/>
</dbReference>